<reference evidence="2" key="1">
    <citation type="submission" date="2019-05" db="EMBL/GenBank/DDBJ databases">
        <authorList>
            <person name="Begin E.J."/>
            <person name="Burnham C.Matt."/>
            <person name="Chappell E."/>
            <person name="Hambrick G.L."/>
            <person name="Harrington T.R."/>
            <person name="Harris A.E."/>
            <person name="Hasley B.L."/>
            <person name="Haynie C.M."/>
            <person name="Hopkins G.A."/>
            <person name="Hutchins C.B."/>
            <person name="Jester D.A."/>
            <person name="Johnson J."/>
            <person name="Martin A.P."/>
            <person name="Merino K.D."/>
            <person name="Pinkerton C.N."/>
            <person name="Poe J.Gabe."/>
            <person name="Savage T.D."/>
            <person name="Smith R.Hunter."/>
            <person name="Smith J.Zane."/>
            <person name="Spiva T.A."/>
            <person name="Thompson L."/>
            <person name="Thompson N.R."/>
            <person name="Thurman R.E."/>
            <person name="West C.T."/>
            <person name="Reyna N.S."/>
            <person name="Plymale R.C."/>
            <person name="Garlena R.A."/>
            <person name="Russell D.A."/>
            <person name="Pope W.H."/>
            <person name="Jacobs-Sera D."/>
            <person name="Hatfull G.F."/>
        </authorList>
    </citation>
    <scope>NUCLEOTIDE SEQUENCE [LARGE SCALE GENOMIC DNA]</scope>
</reference>
<keyword evidence="2" id="KW-1185">Reference proteome</keyword>
<dbReference type="GeneID" id="77939321"/>
<evidence type="ECO:0000313" key="1">
    <source>
        <dbReference type="EMBL" id="QDM56452.1"/>
    </source>
</evidence>
<proteinExistence type="predicted"/>
<dbReference type="Proteomes" id="UP000318552">
    <property type="component" value="Segment"/>
</dbReference>
<dbReference type="EMBL" id="MK967385">
    <property type="protein sequence ID" value="QDM56452.1"/>
    <property type="molecule type" value="Genomic_DNA"/>
</dbReference>
<organism evidence="1 2">
    <name type="scientific">Gordonia phage SheckWes</name>
    <dbReference type="NCBI Taxonomy" id="2591117"/>
    <lineage>
        <taxon>Viruses</taxon>
        <taxon>Duplodnaviria</taxon>
        <taxon>Heunggongvirae</taxon>
        <taxon>Uroviricota</taxon>
        <taxon>Caudoviricetes</taxon>
        <taxon>Ponsvirus</taxon>
        <taxon>Ponsvirus sheckwes</taxon>
    </lineage>
</organism>
<name>A0A515MIF5_9CAUD</name>
<dbReference type="RefSeq" id="YP_010663299.1">
    <property type="nucleotide sequence ID" value="NC_070895.1"/>
</dbReference>
<evidence type="ECO:0000313" key="2">
    <source>
        <dbReference type="Proteomes" id="UP000318552"/>
    </source>
</evidence>
<protein>
    <submittedName>
        <fullName evidence="1">Uncharacterized protein</fullName>
    </submittedName>
</protein>
<sequence>MKVFAAQDIVNFYSAGSGHWFLTGDGDLVIHDTRDGHGEELFLMSWDQLWFEQWDGDWSAAAQQLNETLERTLQELRGH</sequence>
<accession>A0A515MIF5</accession>
<dbReference type="KEGG" id="vg:77939321"/>
<gene>
    <name evidence="1" type="primary">26</name>
    <name evidence="1" type="ORF">SEA_SHECKWES_26</name>
</gene>